<dbReference type="SUPFAM" id="SSF56925">
    <property type="entry name" value="OMPA-like"/>
    <property type="match status" value="1"/>
</dbReference>
<keyword evidence="2" id="KW-0472">Membrane</keyword>
<evidence type="ECO:0000259" key="3">
    <source>
        <dbReference type="Pfam" id="PF13568"/>
    </source>
</evidence>
<keyword evidence="5" id="KW-1185">Reference proteome</keyword>
<dbReference type="EMBL" id="JBHTCR010000003">
    <property type="protein sequence ID" value="MFC7346458.1"/>
    <property type="molecule type" value="Genomic_DNA"/>
</dbReference>
<protein>
    <submittedName>
        <fullName evidence="4">Outer membrane beta-barrel protein</fullName>
    </submittedName>
</protein>
<proteinExistence type="predicted"/>
<sequence length="448" mass="50671">MSEEWFNKMRNKMEDHTEEPPEGLWDDIRKELFDDDQDKMIVPVDGIKAQKKIVPEKSFKNLFYKVSGAAAVLAFIIFGGVKFFEDYQTESVSVVTKVPETKNSAEDYLNNSIKNNISQDESFSNSKPAITDLDKSFKVSNFNEKIEKYQEEILKPFNNNLFGNQVNNDLFFPNVSIRKQDVIFPDFNHEIIFEKNHALISKKEKADKTKLAKNESKKDWMLGMMTGSTSQNATEQFPGYATLNGASMSLSDEIWTAGYQDNPLTAILLANQDKPIDAKIRHKVPVTFGLSVYRNLGKRWGVGTGINYTKLSTELRSGSESDYIKSDQSVHYIGIPVQVNYNVIKKGRFTGYVTAGGIAEKAVSADIKTKYVVNNEVKEEANEEIDKKPMQFSVNSAVGLQLKIVDKIAVYAEPGVGYHFKDNSPLNTVYKDKPFNFNVKFGLRLTID</sequence>
<dbReference type="PANTHER" id="PTHR32039:SF9">
    <property type="entry name" value="MAGNESIUM-CHELATASE SUBUNIT CHLI-2, CHLOROPLASTIC"/>
    <property type="match status" value="1"/>
</dbReference>
<dbReference type="Gene3D" id="2.40.160.20">
    <property type="match status" value="1"/>
</dbReference>
<feature type="transmembrane region" description="Helical" evidence="2">
    <location>
        <begin position="62"/>
        <end position="84"/>
    </location>
</feature>
<organism evidence="4 5">
    <name type="scientific">Chryseobacterium zhengzhouense</name>
    <dbReference type="NCBI Taxonomy" id="1636086"/>
    <lineage>
        <taxon>Bacteria</taxon>
        <taxon>Pseudomonadati</taxon>
        <taxon>Bacteroidota</taxon>
        <taxon>Flavobacteriia</taxon>
        <taxon>Flavobacteriales</taxon>
        <taxon>Weeksellaceae</taxon>
        <taxon>Chryseobacterium group</taxon>
        <taxon>Chryseobacterium</taxon>
    </lineage>
</organism>
<keyword evidence="2" id="KW-0812">Transmembrane</keyword>
<dbReference type="InterPro" id="IPR025665">
    <property type="entry name" value="Beta-barrel_OMP_2"/>
</dbReference>
<evidence type="ECO:0000313" key="5">
    <source>
        <dbReference type="Proteomes" id="UP001596550"/>
    </source>
</evidence>
<dbReference type="Proteomes" id="UP001596550">
    <property type="component" value="Unassembled WGS sequence"/>
</dbReference>
<dbReference type="RefSeq" id="WP_378175888.1">
    <property type="nucleotide sequence ID" value="NZ_JBHTCR010000003.1"/>
</dbReference>
<keyword evidence="2" id="KW-1133">Transmembrane helix</keyword>
<dbReference type="InterPro" id="IPR011250">
    <property type="entry name" value="OMP/PagP_B-barrel"/>
</dbReference>
<dbReference type="PANTHER" id="PTHR32039">
    <property type="entry name" value="MAGNESIUM-CHELATASE SUBUNIT CHLI"/>
    <property type="match status" value="1"/>
</dbReference>
<reference evidence="5" key="1">
    <citation type="journal article" date="2019" name="Int. J. Syst. Evol. Microbiol.">
        <title>The Global Catalogue of Microorganisms (GCM) 10K type strain sequencing project: providing services to taxonomists for standard genome sequencing and annotation.</title>
        <authorList>
            <consortium name="The Broad Institute Genomics Platform"/>
            <consortium name="The Broad Institute Genome Sequencing Center for Infectious Disease"/>
            <person name="Wu L."/>
            <person name="Ma J."/>
        </authorList>
    </citation>
    <scope>NUCLEOTIDE SEQUENCE [LARGE SCALE GENOMIC DNA]</scope>
    <source>
        <strain evidence="5">CCUG 54781</strain>
    </source>
</reference>
<comment type="caution">
    <text evidence="4">The sequence shown here is derived from an EMBL/GenBank/DDBJ whole genome shotgun (WGS) entry which is preliminary data.</text>
</comment>
<name>A0ABW2LV78_9FLAO</name>
<feature type="compositionally biased region" description="Basic and acidic residues" evidence="1">
    <location>
        <begin position="1"/>
        <end position="19"/>
    </location>
</feature>
<feature type="region of interest" description="Disordered" evidence="1">
    <location>
        <begin position="1"/>
        <end position="23"/>
    </location>
</feature>
<feature type="domain" description="Outer membrane protein beta-barrel" evidence="3">
    <location>
        <begin position="280"/>
        <end position="410"/>
    </location>
</feature>
<accession>A0ABW2LV78</accession>
<gene>
    <name evidence="4" type="ORF">ACFQO9_07030</name>
</gene>
<evidence type="ECO:0000256" key="1">
    <source>
        <dbReference type="SAM" id="MobiDB-lite"/>
    </source>
</evidence>
<dbReference type="InterPro" id="IPR045006">
    <property type="entry name" value="CHLI-like"/>
</dbReference>
<evidence type="ECO:0000256" key="2">
    <source>
        <dbReference type="SAM" id="Phobius"/>
    </source>
</evidence>
<evidence type="ECO:0000313" key="4">
    <source>
        <dbReference type="EMBL" id="MFC7346458.1"/>
    </source>
</evidence>
<dbReference type="Pfam" id="PF13568">
    <property type="entry name" value="OMP_b-brl_2"/>
    <property type="match status" value="1"/>
</dbReference>